<accession>A0A670YEQ4</accession>
<evidence type="ECO:0000256" key="1">
    <source>
        <dbReference type="SAM" id="MobiDB-lite"/>
    </source>
</evidence>
<keyword evidence="2" id="KW-1133">Transmembrane helix</keyword>
<sequence>MIQFEKDGIIQTKVRHRTPMVTVAKIKRSAKSKKEECGFSSPEPDNPDSSGSEAQLKHNTRIRKKTVDLAELQSAIESIKLTQEDIRRDITALRTRMTSSLPTPDNNFFQFKHYVFILLMVLLQLIINYLFK</sequence>
<dbReference type="Proteomes" id="UP000472273">
    <property type="component" value="Unplaced"/>
</dbReference>
<proteinExistence type="predicted"/>
<dbReference type="AlphaFoldDB" id="A0A670YEQ4"/>
<keyword evidence="4" id="KW-1185">Reference proteome</keyword>
<feature type="region of interest" description="Disordered" evidence="1">
    <location>
        <begin position="24"/>
        <end position="59"/>
    </location>
</feature>
<keyword evidence="2" id="KW-0472">Membrane</keyword>
<reference evidence="3" key="2">
    <citation type="submission" date="2025-09" db="UniProtKB">
        <authorList>
            <consortium name="Ensembl"/>
        </authorList>
    </citation>
    <scope>IDENTIFICATION</scope>
</reference>
<protein>
    <submittedName>
        <fullName evidence="3">Uncharacterized protein</fullName>
    </submittedName>
</protein>
<feature type="transmembrane region" description="Helical" evidence="2">
    <location>
        <begin position="111"/>
        <end position="131"/>
    </location>
</feature>
<reference evidence="3" key="1">
    <citation type="submission" date="2025-08" db="UniProtKB">
        <authorList>
            <consortium name="Ensembl"/>
        </authorList>
    </citation>
    <scope>IDENTIFICATION</scope>
</reference>
<dbReference type="Ensembl" id="ENSPTXT00000010789.1">
    <property type="protein sequence ID" value="ENSPTXP00000010440.1"/>
    <property type="gene ID" value="ENSPTXG00000007380.1"/>
</dbReference>
<dbReference type="GeneTree" id="ENSGT00960000190133"/>
<evidence type="ECO:0000256" key="2">
    <source>
        <dbReference type="SAM" id="Phobius"/>
    </source>
</evidence>
<evidence type="ECO:0000313" key="4">
    <source>
        <dbReference type="Proteomes" id="UP000472273"/>
    </source>
</evidence>
<name>A0A670YEQ4_PSETE</name>
<dbReference type="OMA" id="TINFLFK"/>
<evidence type="ECO:0000313" key="3">
    <source>
        <dbReference type="Ensembl" id="ENSPTXP00000010440.1"/>
    </source>
</evidence>
<keyword evidence="2" id="KW-0812">Transmembrane</keyword>
<organism evidence="3 4">
    <name type="scientific">Pseudonaja textilis</name>
    <name type="common">Eastern brown snake</name>
    <dbReference type="NCBI Taxonomy" id="8673"/>
    <lineage>
        <taxon>Eukaryota</taxon>
        <taxon>Metazoa</taxon>
        <taxon>Chordata</taxon>
        <taxon>Craniata</taxon>
        <taxon>Vertebrata</taxon>
        <taxon>Euteleostomi</taxon>
        <taxon>Lepidosauria</taxon>
        <taxon>Squamata</taxon>
        <taxon>Bifurcata</taxon>
        <taxon>Unidentata</taxon>
        <taxon>Episquamata</taxon>
        <taxon>Toxicofera</taxon>
        <taxon>Serpentes</taxon>
        <taxon>Colubroidea</taxon>
        <taxon>Elapidae</taxon>
        <taxon>Hydrophiinae</taxon>
        <taxon>Pseudonaja</taxon>
    </lineage>
</organism>